<dbReference type="HAMAP" id="MF_02087">
    <property type="entry name" value="PLP_homeostasis"/>
    <property type="match status" value="1"/>
</dbReference>
<evidence type="ECO:0000256" key="2">
    <source>
        <dbReference type="HAMAP-Rule" id="MF_02087"/>
    </source>
</evidence>
<comment type="function">
    <text evidence="2">Pyridoxal 5'-phosphate (PLP)-binding protein, which is involved in PLP homeostasis.</text>
</comment>
<protein>
    <recommendedName>
        <fullName evidence="2">Pyridoxal phosphate homeostasis protein</fullName>
        <shortName evidence="2">PLP homeostasis protein</shortName>
    </recommendedName>
</protein>
<keyword evidence="1 2" id="KW-0663">Pyridoxal phosphate</keyword>
<dbReference type="InterPro" id="IPR011078">
    <property type="entry name" value="PyrdxlP_homeostasis"/>
</dbReference>
<dbReference type="Gene3D" id="3.20.20.10">
    <property type="entry name" value="Alanine racemase"/>
    <property type="match status" value="1"/>
</dbReference>
<dbReference type="PANTHER" id="PTHR10146:SF14">
    <property type="entry name" value="PYRIDOXAL PHOSPHATE HOMEOSTASIS PROTEIN"/>
    <property type="match status" value="1"/>
</dbReference>
<evidence type="ECO:0000256" key="1">
    <source>
        <dbReference type="ARBA" id="ARBA00022898"/>
    </source>
</evidence>
<dbReference type="Proteomes" id="UP000607645">
    <property type="component" value="Unassembled WGS sequence"/>
</dbReference>
<dbReference type="Pfam" id="PF01168">
    <property type="entry name" value="Ala_racemase_N"/>
    <property type="match status" value="1"/>
</dbReference>
<evidence type="ECO:0000256" key="3">
    <source>
        <dbReference type="PIRSR" id="PIRSR004848-1"/>
    </source>
</evidence>
<dbReference type="GO" id="GO:0030170">
    <property type="term" value="F:pyridoxal phosphate binding"/>
    <property type="evidence" value="ECO:0007669"/>
    <property type="project" value="UniProtKB-UniRule"/>
</dbReference>
<comment type="caution">
    <text evidence="6">The sequence shown here is derived from an EMBL/GenBank/DDBJ whole genome shotgun (WGS) entry which is preliminary data.</text>
</comment>
<dbReference type="PANTHER" id="PTHR10146">
    <property type="entry name" value="PROLINE SYNTHETASE CO-TRANSCRIBED BACTERIAL HOMOLOG PROTEIN"/>
    <property type="match status" value="1"/>
</dbReference>
<dbReference type="AlphaFoldDB" id="A0A8J6J628"/>
<dbReference type="RefSeq" id="WP_186918881.1">
    <property type="nucleotide sequence ID" value="NZ_JACOPQ010000004.1"/>
</dbReference>
<dbReference type="NCBIfam" id="TIGR00044">
    <property type="entry name" value="YggS family pyridoxal phosphate-dependent enzyme"/>
    <property type="match status" value="1"/>
</dbReference>
<dbReference type="PIRSF" id="PIRSF004848">
    <property type="entry name" value="YBL036c_PLPDEIII"/>
    <property type="match status" value="1"/>
</dbReference>
<feature type="modified residue" description="N6-(pyridoxal phosphate)lysine" evidence="2 3">
    <location>
        <position position="35"/>
    </location>
</feature>
<gene>
    <name evidence="6" type="ORF">H8S62_07250</name>
</gene>
<accession>A0A8J6J628</accession>
<dbReference type="InterPro" id="IPR029066">
    <property type="entry name" value="PLP-binding_barrel"/>
</dbReference>
<name>A0A8J6J628_9FIRM</name>
<evidence type="ECO:0000313" key="6">
    <source>
        <dbReference type="EMBL" id="MBC5736807.1"/>
    </source>
</evidence>
<proteinExistence type="inferred from homology"/>
<dbReference type="SUPFAM" id="SSF51419">
    <property type="entry name" value="PLP-binding barrel"/>
    <property type="match status" value="1"/>
</dbReference>
<evidence type="ECO:0000313" key="7">
    <source>
        <dbReference type="Proteomes" id="UP000607645"/>
    </source>
</evidence>
<sequence>MSIAENVAKVKANIAAAAREAGRDPGEITLVAATKVQTAETVREAIAAGVAICGENRVQEMAEKLSRYAYDGARLHFIGHLQTNKVRQVVGRVDMIESVGSEHLLDAVEIQAAKLDIVQDILLEVNIGGEASKSGVSQAALLPLARKAAALPHIRLRGLMAIPPAAGEPGENRHFFAEMRHLFVDIRTALDDNVSDIDCLSMGMSGDYEDAVREGATLVRVGTALFGPRPPMGQA</sequence>
<evidence type="ECO:0000259" key="5">
    <source>
        <dbReference type="Pfam" id="PF01168"/>
    </source>
</evidence>
<evidence type="ECO:0000256" key="4">
    <source>
        <dbReference type="RuleBase" id="RU004514"/>
    </source>
</evidence>
<reference evidence="6" key="1">
    <citation type="submission" date="2020-08" db="EMBL/GenBank/DDBJ databases">
        <title>Genome public.</title>
        <authorList>
            <person name="Liu C."/>
            <person name="Sun Q."/>
        </authorList>
    </citation>
    <scope>NUCLEOTIDE SEQUENCE</scope>
    <source>
        <strain evidence="6">NSJ-52</strain>
    </source>
</reference>
<comment type="similarity">
    <text evidence="2 4">Belongs to the pyridoxal phosphate-binding protein YggS/PROSC family.</text>
</comment>
<dbReference type="EMBL" id="JACOPQ010000004">
    <property type="protein sequence ID" value="MBC5736807.1"/>
    <property type="molecule type" value="Genomic_DNA"/>
</dbReference>
<comment type="cofactor">
    <cofactor evidence="3">
        <name>pyridoxal 5'-phosphate</name>
        <dbReference type="ChEBI" id="CHEBI:597326"/>
    </cofactor>
</comment>
<feature type="domain" description="Alanine racemase N-terminal" evidence="5">
    <location>
        <begin position="7"/>
        <end position="230"/>
    </location>
</feature>
<dbReference type="CDD" id="cd00635">
    <property type="entry name" value="PLPDE_III_YBL036c_like"/>
    <property type="match status" value="1"/>
</dbReference>
<organism evidence="6 7">
    <name type="scientific">Lawsonibacter faecis</name>
    <dbReference type="NCBI Taxonomy" id="2763052"/>
    <lineage>
        <taxon>Bacteria</taxon>
        <taxon>Bacillati</taxon>
        <taxon>Bacillota</taxon>
        <taxon>Clostridia</taxon>
        <taxon>Eubacteriales</taxon>
        <taxon>Oscillospiraceae</taxon>
        <taxon>Lawsonibacter</taxon>
    </lineage>
</organism>
<dbReference type="InterPro" id="IPR001608">
    <property type="entry name" value="Ala_racemase_N"/>
</dbReference>
<keyword evidence="7" id="KW-1185">Reference proteome</keyword>